<keyword evidence="2 9" id="KW-0436">Ligase</keyword>
<evidence type="ECO:0000256" key="9">
    <source>
        <dbReference type="HAMAP-Rule" id="MF_00336"/>
    </source>
</evidence>
<dbReference type="InterPro" id="IPR027417">
    <property type="entry name" value="P-loop_NTPase"/>
</dbReference>
<dbReference type="GO" id="GO:0004141">
    <property type="term" value="F:dethiobiotin synthase activity"/>
    <property type="evidence" value="ECO:0007669"/>
    <property type="project" value="UniProtKB-UniRule"/>
</dbReference>
<feature type="active site" evidence="9">
    <location>
        <position position="48"/>
    </location>
</feature>
<dbReference type="Pfam" id="PF13500">
    <property type="entry name" value="AAA_26"/>
    <property type="match status" value="1"/>
</dbReference>
<keyword evidence="3 9" id="KW-0479">Metal-binding</keyword>
<dbReference type="GO" id="GO:0009102">
    <property type="term" value="P:biotin biosynthetic process"/>
    <property type="evidence" value="ECO:0007669"/>
    <property type="project" value="UniProtKB-UniRule"/>
</dbReference>
<keyword evidence="6 9" id="KW-0067">ATP-binding</keyword>
<feature type="binding site" evidence="9">
    <location>
        <position position="65"/>
    </location>
    <ligand>
        <name>Mg(2+)</name>
        <dbReference type="ChEBI" id="CHEBI:18420"/>
    </ligand>
</feature>
<feature type="binding site" evidence="9">
    <location>
        <begin position="23"/>
        <end position="28"/>
    </location>
    <ligand>
        <name>ATP</name>
        <dbReference type="ChEBI" id="CHEBI:30616"/>
    </ligand>
</feature>
<evidence type="ECO:0000256" key="6">
    <source>
        <dbReference type="ARBA" id="ARBA00022840"/>
    </source>
</evidence>
<comment type="similarity">
    <text evidence="9">Belongs to the dethiobiotin synthetase family.</text>
</comment>
<evidence type="ECO:0000256" key="5">
    <source>
        <dbReference type="ARBA" id="ARBA00022756"/>
    </source>
</evidence>
<comment type="pathway">
    <text evidence="9">Cofactor biosynthesis; biotin biosynthesis; biotin from 7,8-diaminononanoate: step 1/2.</text>
</comment>
<evidence type="ECO:0000256" key="1">
    <source>
        <dbReference type="ARBA" id="ARBA00022490"/>
    </source>
</evidence>
<comment type="caution">
    <text evidence="9">Lacks conserved residue(s) required for the propagation of feature annotation.</text>
</comment>
<dbReference type="EC" id="6.3.3.3" evidence="9"/>
<comment type="catalytic activity">
    <reaction evidence="8">
        <text>(7R,8S)-8-amino-7-(carboxyamino)nonanoate + ATP = (4R,5S)-dethiobiotin + ADP + phosphate + H(+)</text>
        <dbReference type="Rhea" id="RHEA:63684"/>
        <dbReference type="ChEBI" id="CHEBI:15378"/>
        <dbReference type="ChEBI" id="CHEBI:30616"/>
        <dbReference type="ChEBI" id="CHEBI:43474"/>
        <dbReference type="ChEBI" id="CHEBI:149470"/>
        <dbReference type="ChEBI" id="CHEBI:149473"/>
        <dbReference type="ChEBI" id="CHEBI:456216"/>
    </reaction>
</comment>
<evidence type="ECO:0000313" key="11">
    <source>
        <dbReference type="Proteomes" id="UP001203136"/>
    </source>
</evidence>
<dbReference type="GO" id="GO:0000287">
    <property type="term" value="F:magnesium ion binding"/>
    <property type="evidence" value="ECO:0007669"/>
    <property type="project" value="UniProtKB-UniRule"/>
</dbReference>
<gene>
    <name evidence="9 10" type="primary">bioD</name>
    <name evidence="10" type="ORF">K5I21_19940</name>
</gene>
<comment type="subcellular location">
    <subcellularLocation>
        <location evidence="9">Cytoplasm</location>
    </subcellularLocation>
</comment>
<keyword evidence="4 9" id="KW-0547">Nucleotide-binding</keyword>
<evidence type="ECO:0000313" key="10">
    <source>
        <dbReference type="EMBL" id="MCK0088101.1"/>
    </source>
</evidence>
<accession>A0AAW5F8D1</accession>
<evidence type="ECO:0000256" key="4">
    <source>
        <dbReference type="ARBA" id="ARBA00022741"/>
    </source>
</evidence>
<organism evidence="10 11">
    <name type="scientific">Clostridium symbiosum</name>
    <name type="common">Bacteroides symbiosus</name>
    <dbReference type="NCBI Taxonomy" id="1512"/>
    <lineage>
        <taxon>Bacteria</taxon>
        <taxon>Bacillati</taxon>
        <taxon>Bacillota</taxon>
        <taxon>Clostridia</taxon>
        <taxon>Lachnospirales</taxon>
        <taxon>Lachnospiraceae</taxon>
        <taxon>Otoolea</taxon>
    </lineage>
</organism>
<name>A0AAW5F8D1_CLOSY</name>
<evidence type="ECO:0000256" key="3">
    <source>
        <dbReference type="ARBA" id="ARBA00022723"/>
    </source>
</evidence>
<dbReference type="PIRSF" id="PIRSF006755">
    <property type="entry name" value="DTB_synth"/>
    <property type="match status" value="1"/>
</dbReference>
<comment type="cofactor">
    <cofactor evidence="9">
        <name>Mg(2+)</name>
        <dbReference type="ChEBI" id="CHEBI:18420"/>
    </cofactor>
</comment>
<dbReference type="Gene3D" id="3.40.50.300">
    <property type="entry name" value="P-loop containing nucleotide triphosphate hydrolases"/>
    <property type="match status" value="1"/>
</dbReference>
<feature type="binding site" evidence="9">
    <location>
        <position position="52"/>
    </location>
    <ligand>
        <name>substrate</name>
    </ligand>
</feature>
<keyword evidence="1 9" id="KW-0963">Cytoplasm</keyword>
<dbReference type="InterPro" id="IPR004472">
    <property type="entry name" value="DTB_synth_BioD"/>
</dbReference>
<feature type="binding site" evidence="9">
    <location>
        <begin position="194"/>
        <end position="195"/>
    </location>
    <ligand>
        <name>ATP</name>
        <dbReference type="ChEBI" id="CHEBI:30616"/>
    </ligand>
</feature>
<dbReference type="GO" id="GO:0005829">
    <property type="term" value="C:cytosol"/>
    <property type="evidence" value="ECO:0007669"/>
    <property type="project" value="TreeGrafter"/>
</dbReference>
<feature type="binding site" evidence="9">
    <location>
        <position position="27"/>
    </location>
    <ligand>
        <name>Mg(2+)</name>
        <dbReference type="ChEBI" id="CHEBI:18420"/>
    </ligand>
</feature>
<dbReference type="HAMAP" id="MF_00336">
    <property type="entry name" value="BioD"/>
    <property type="match status" value="1"/>
</dbReference>
<sequence length="251" mass="27240">MDRQQKNGQQAGGGLFITATGTDVGKTYVTGLLIKKLRQAGYNAGYYKAALSGAVRVGGSLIPGDADYVNREAELGASAKEMVPYIYENAVSPHLAAQIEGNPVEMKTVVDGFLRAAKQYDYLTMEGSGGIVCPIRYDGPKSGEVKIFLEDLIRELNLPSVIVADAGLGTINATVLTAEYMRNRNLEVKGIILNRCHIGSRMEEDNKKMVEELTKIPVIACVGEGSKELDTDAGFLAALYGRQSEKREEWK</sequence>
<keyword evidence="7 9" id="KW-0460">Magnesium</keyword>
<dbReference type="PANTHER" id="PTHR43210:SF2">
    <property type="entry name" value="ATP-DEPENDENT DETHIOBIOTIN SYNTHETASE BIOD 2"/>
    <property type="match status" value="1"/>
</dbReference>
<dbReference type="AlphaFoldDB" id="A0AAW5F8D1"/>
<evidence type="ECO:0000256" key="2">
    <source>
        <dbReference type="ARBA" id="ARBA00022598"/>
    </source>
</evidence>
<dbReference type="PANTHER" id="PTHR43210">
    <property type="entry name" value="DETHIOBIOTIN SYNTHETASE"/>
    <property type="match status" value="1"/>
</dbReference>
<feature type="binding site" evidence="9">
    <location>
        <position position="126"/>
    </location>
    <ligand>
        <name>Mg(2+)</name>
        <dbReference type="ChEBI" id="CHEBI:18420"/>
    </ligand>
</feature>
<comment type="caution">
    <text evidence="10">The sequence shown here is derived from an EMBL/GenBank/DDBJ whole genome shotgun (WGS) entry which is preliminary data.</text>
</comment>
<dbReference type="EMBL" id="JAINVB010000001">
    <property type="protein sequence ID" value="MCK0088101.1"/>
    <property type="molecule type" value="Genomic_DNA"/>
</dbReference>
<dbReference type="CDD" id="cd03109">
    <property type="entry name" value="DTBS"/>
    <property type="match status" value="1"/>
</dbReference>
<evidence type="ECO:0000256" key="8">
    <source>
        <dbReference type="ARBA" id="ARBA00047386"/>
    </source>
</evidence>
<dbReference type="NCBIfam" id="TIGR00347">
    <property type="entry name" value="bioD"/>
    <property type="match status" value="1"/>
</dbReference>
<dbReference type="RefSeq" id="WP_024739634.1">
    <property type="nucleotide sequence ID" value="NZ_CABHNX010000224.1"/>
</dbReference>
<keyword evidence="5 9" id="KW-0093">Biotin biosynthesis</keyword>
<dbReference type="Proteomes" id="UP001203136">
    <property type="component" value="Unassembled WGS sequence"/>
</dbReference>
<dbReference type="SUPFAM" id="SSF52540">
    <property type="entry name" value="P-loop containing nucleoside triphosphate hydrolases"/>
    <property type="match status" value="1"/>
</dbReference>
<comment type="function">
    <text evidence="9">Catalyzes a mechanistically unusual reaction, the ATP-dependent insertion of CO2 between the N7 and N8 nitrogen atoms of 7,8-diaminopelargonic acid (DAPA, also called 7,8-diammoniononanoate) to form a ureido ring.</text>
</comment>
<comment type="catalytic activity">
    <reaction evidence="9">
        <text>(7R,8S)-7,8-diammoniononanoate + CO2 + ATP = (4R,5S)-dethiobiotin + ADP + phosphate + 3 H(+)</text>
        <dbReference type="Rhea" id="RHEA:15805"/>
        <dbReference type="ChEBI" id="CHEBI:15378"/>
        <dbReference type="ChEBI" id="CHEBI:16526"/>
        <dbReference type="ChEBI" id="CHEBI:30616"/>
        <dbReference type="ChEBI" id="CHEBI:43474"/>
        <dbReference type="ChEBI" id="CHEBI:149469"/>
        <dbReference type="ChEBI" id="CHEBI:149473"/>
        <dbReference type="ChEBI" id="CHEBI:456216"/>
        <dbReference type="EC" id="6.3.3.3"/>
    </reaction>
</comment>
<proteinExistence type="inferred from homology"/>
<feature type="binding site" evidence="9">
    <location>
        <position position="65"/>
    </location>
    <ligand>
        <name>ATP</name>
        <dbReference type="ChEBI" id="CHEBI:30616"/>
    </ligand>
</feature>
<evidence type="ECO:0000256" key="7">
    <source>
        <dbReference type="ARBA" id="ARBA00022842"/>
    </source>
</evidence>
<protein>
    <recommendedName>
        <fullName evidence="9">ATP-dependent dethiobiotin synthetase BioD</fullName>
        <ecNumber evidence="9">6.3.3.3</ecNumber>
    </recommendedName>
    <alternativeName>
        <fullName evidence="9">DTB synthetase</fullName>
        <shortName evidence="9">DTBS</shortName>
    </alternativeName>
    <alternativeName>
        <fullName evidence="9">Dethiobiotin synthase</fullName>
    </alternativeName>
</protein>
<comment type="subunit">
    <text evidence="9">Homodimer.</text>
</comment>
<reference evidence="10" key="1">
    <citation type="journal article" date="2022" name="Cell Host Microbe">
        <title>Colonization of the live biotherapeutic product VE303 and modulation of the microbiota and metabolites in healthy volunteers.</title>
        <authorList>
            <person name="Dsouza M."/>
            <person name="Menon R."/>
            <person name="Crossette E."/>
            <person name="Bhattarai S.K."/>
            <person name="Schneider J."/>
            <person name="Kim Y.G."/>
            <person name="Reddy S."/>
            <person name="Caballero S."/>
            <person name="Felix C."/>
            <person name="Cornacchione L."/>
            <person name="Hendrickson J."/>
            <person name="Watson A.R."/>
            <person name="Minot S.S."/>
            <person name="Greenfield N."/>
            <person name="Schopf L."/>
            <person name="Szabady R."/>
            <person name="Patarroyo J."/>
            <person name="Smith W."/>
            <person name="Harrison P."/>
            <person name="Kuijper E.J."/>
            <person name="Kelly C.P."/>
            <person name="Olle B."/>
            <person name="Bobilev D."/>
            <person name="Silber J.L."/>
            <person name="Bucci V."/>
            <person name="Roberts B."/>
            <person name="Faith J."/>
            <person name="Norman J.M."/>
        </authorList>
    </citation>
    <scope>NUCLEOTIDE SEQUENCE</scope>
    <source>
        <strain evidence="10">VE303-04</strain>
    </source>
</reference>
<feature type="binding site" evidence="9">
    <location>
        <begin position="126"/>
        <end position="129"/>
    </location>
    <ligand>
        <name>ATP</name>
        <dbReference type="ChEBI" id="CHEBI:30616"/>
    </ligand>
</feature>
<dbReference type="GO" id="GO:0005524">
    <property type="term" value="F:ATP binding"/>
    <property type="evidence" value="ECO:0007669"/>
    <property type="project" value="UniProtKB-UniRule"/>
</dbReference>